<organism evidence="1 2">
    <name type="scientific">Vibrio anguillarum</name>
    <name type="common">Listonella anguillarum</name>
    <dbReference type="NCBI Taxonomy" id="55601"/>
    <lineage>
        <taxon>Bacteria</taxon>
        <taxon>Pseudomonadati</taxon>
        <taxon>Pseudomonadota</taxon>
        <taxon>Gammaproteobacteria</taxon>
        <taxon>Vibrionales</taxon>
        <taxon>Vibrionaceae</taxon>
        <taxon>Vibrio</taxon>
    </lineage>
</organism>
<dbReference type="Proteomes" id="UP000722957">
    <property type="component" value="Unassembled WGS sequence"/>
</dbReference>
<name>A0ABD4KST6_VIBAN</name>
<feature type="non-terminal residue" evidence="1">
    <location>
        <position position="197"/>
    </location>
</feature>
<dbReference type="AlphaFoldDB" id="A0ABD4KST6"/>
<proteinExistence type="predicted"/>
<comment type="caution">
    <text evidence="1">The sequence shown here is derived from an EMBL/GenBank/DDBJ whole genome shotgun (WGS) entry which is preliminary data.</text>
</comment>
<dbReference type="EMBL" id="RDOM01000436">
    <property type="protein sequence ID" value="MBF4274638.1"/>
    <property type="molecule type" value="Genomic_DNA"/>
</dbReference>
<reference evidence="1 2" key="1">
    <citation type="journal article" date="2021" name="PeerJ">
        <title>Analysis of 44 Vibrio anguillarum genomes reveals high genetic diversity.</title>
        <authorList>
            <person name="Hansen M.J."/>
            <person name="Dalsgaard I."/>
        </authorList>
    </citation>
    <scope>NUCLEOTIDE SEQUENCE [LARGE SCALE GENOMIC DNA]</scope>
    <source>
        <strain evidence="1 2">17-16730-2A</strain>
    </source>
</reference>
<gene>
    <name evidence="1" type="ORF">EAY07_22060</name>
</gene>
<accession>A0ABD4KST6</accession>
<evidence type="ECO:0000313" key="2">
    <source>
        <dbReference type="Proteomes" id="UP000722957"/>
    </source>
</evidence>
<sequence>MNGNFRKAMSLSNIIPTPISENDISPFLLRATESSLIDTVHAIIIILNLSTEFKEVSSFIFKYLDGEIYTRIQEEINKVTIRSENWSPKKNHEEQEDDDYESLDIYRFCSAFLEVPKCTSYRNRLDKVIGVRLLSELNINSPSIDFEIKKDALLVKEDIASNEDIDIPFDSFYRTYLFLIFILNKNNLLTLSGHDIK</sequence>
<evidence type="ECO:0000313" key="1">
    <source>
        <dbReference type="EMBL" id="MBF4274638.1"/>
    </source>
</evidence>
<protein>
    <submittedName>
        <fullName evidence="1">Uncharacterized protein</fullName>
    </submittedName>
</protein>